<evidence type="ECO:0000313" key="12">
    <source>
        <dbReference type="EMBL" id="PIX33291.1"/>
    </source>
</evidence>
<accession>A0A2M7PNX6</accession>
<evidence type="ECO:0000256" key="1">
    <source>
        <dbReference type="ARBA" id="ARBA00022801"/>
    </source>
</evidence>
<keyword evidence="1 9" id="KW-0378">Hydrolase</keyword>
<dbReference type="Pfam" id="PF01174">
    <property type="entry name" value="SNO"/>
    <property type="match status" value="1"/>
</dbReference>
<dbReference type="GO" id="GO:0004359">
    <property type="term" value="F:glutaminase activity"/>
    <property type="evidence" value="ECO:0007669"/>
    <property type="project" value="UniProtKB-UniRule"/>
</dbReference>
<feature type="binding site" evidence="9 11">
    <location>
        <begin position="136"/>
        <end position="137"/>
    </location>
    <ligand>
        <name>L-glutamine</name>
        <dbReference type="ChEBI" id="CHEBI:58359"/>
    </ligand>
</feature>
<evidence type="ECO:0000256" key="2">
    <source>
        <dbReference type="ARBA" id="ARBA00022898"/>
    </source>
</evidence>
<dbReference type="PANTHER" id="PTHR31559:SF0">
    <property type="entry name" value="PYRIDOXAL 5'-PHOSPHATE SYNTHASE SUBUNIT SNO1-RELATED"/>
    <property type="match status" value="1"/>
</dbReference>
<accession>A0A2M8C9V4</accession>
<feature type="active site" description="Charge relay system" evidence="9 10">
    <location>
        <position position="172"/>
    </location>
</feature>
<comment type="caution">
    <text evidence="13">The sequence shown here is derived from an EMBL/GenBank/DDBJ whole genome shotgun (WGS) entry which is preliminary data.</text>
</comment>
<comment type="catalytic activity">
    <reaction evidence="5 9">
        <text>aldehydo-D-ribose 5-phosphate + D-glyceraldehyde 3-phosphate + L-glutamine = pyridoxal 5'-phosphate + L-glutamate + phosphate + 3 H2O + H(+)</text>
        <dbReference type="Rhea" id="RHEA:31507"/>
        <dbReference type="ChEBI" id="CHEBI:15377"/>
        <dbReference type="ChEBI" id="CHEBI:15378"/>
        <dbReference type="ChEBI" id="CHEBI:29985"/>
        <dbReference type="ChEBI" id="CHEBI:43474"/>
        <dbReference type="ChEBI" id="CHEBI:58273"/>
        <dbReference type="ChEBI" id="CHEBI:58359"/>
        <dbReference type="ChEBI" id="CHEBI:59776"/>
        <dbReference type="ChEBI" id="CHEBI:597326"/>
        <dbReference type="EC" id="4.3.3.6"/>
    </reaction>
</comment>
<evidence type="ECO:0000256" key="7">
    <source>
        <dbReference type="ARBA" id="ARBA00054599"/>
    </source>
</evidence>
<proteinExistence type="inferred from homology"/>
<evidence type="ECO:0000256" key="10">
    <source>
        <dbReference type="PIRSR" id="PIRSR005639-1"/>
    </source>
</evidence>
<dbReference type="NCBIfam" id="TIGR03800">
    <property type="entry name" value="PLP_synth_Pdx2"/>
    <property type="match status" value="1"/>
</dbReference>
<feature type="binding site" evidence="9 11">
    <location>
        <position position="107"/>
    </location>
    <ligand>
        <name>L-glutamine</name>
        <dbReference type="ChEBI" id="CHEBI:58359"/>
    </ligand>
</feature>
<dbReference type="Proteomes" id="UP000230646">
    <property type="component" value="Unassembled WGS sequence"/>
</dbReference>
<keyword evidence="2 9" id="KW-0663">Pyridoxal phosphate</keyword>
<comment type="catalytic activity">
    <reaction evidence="6 9">
        <text>L-glutamine + H2O = L-glutamate + NH4(+)</text>
        <dbReference type="Rhea" id="RHEA:15889"/>
        <dbReference type="ChEBI" id="CHEBI:15377"/>
        <dbReference type="ChEBI" id="CHEBI:28938"/>
        <dbReference type="ChEBI" id="CHEBI:29985"/>
        <dbReference type="ChEBI" id="CHEBI:58359"/>
        <dbReference type="EC" id="3.5.1.2"/>
    </reaction>
</comment>
<dbReference type="GO" id="GO:0005829">
    <property type="term" value="C:cytosol"/>
    <property type="evidence" value="ECO:0007669"/>
    <property type="project" value="TreeGrafter"/>
</dbReference>
<evidence type="ECO:0000313" key="16">
    <source>
        <dbReference type="Proteomes" id="UP000230646"/>
    </source>
</evidence>
<accession>A0A2M7K585</accession>
<reference evidence="12" key="1">
    <citation type="submission" date="2017-09" db="EMBL/GenBank/DDBJ databases">
        <title>Depth-based differentiation of microbial function through sediment-hosted aquifers and enrichment of novel symbionts in the deep terrestrial subsurface.</title>
        <authorList>
            <person name="Probst A.J."/>
            <person name="Ladd B."/>
            <person name="Jarett J.K."/>
            <person name="Geller-Mcgrath D.E."/>
            <person name="Sieber C.M.K."/>
            <person name="Emerson J.B."/>
            <person name="Anantharaman K."/>
            <person name="Thomas B.C."/>
            <person name="Malmstrom R."/>
            <person name="Stieglmeier M."/>
            <person name="Klingl A."/>
            <person name="Woyke T."/>
            <person name="Ryan C.M."/>
            <person name="Banfield J.F."/>
        </authorList>
    </citation>
    <scope>NUCLEOTIDE SEQUENCE</scope>
    <source>
        <strain evidence="12">CG_4_8_14_3_um_filter_34_18</strain>
    </source>
</reference>
<dbReference type="GO" id="GO:0008614">
    <property type="term" value="P:pyridoxine metabolic process"/>
    <property type="evidence" value="ECO:0007669"/>
    <property type="project" value="TreeGrafter"/>
</dbReference>
<dbReference type="Proteomes" id="UP000231493">
    <property type="component" value="Unassembled WGS sequence"/>
</dbReference>
<evidence type="ECO:0000256" key="6">
    <source>
        <dbReference type="ARBA" id="ARBA00049534"/>
    </source>
</evidence>
<evidence type="ECO:0000256" key="9">
    <source>
        <dbReference type="HAMAP-Rule" id="MF_01615"/>
    </source>
</evidence>
<keyword evidence="4 9" id="KW-0456">Lyase</keyword>
<evidence type="ECO:0000256" key="8">
    <source>
        <dbReference type="ARBA" id="ARBA00064749"/>
    </source>
</evidence>
<reference evidence="15 16" key="2">
    <citation type="submission" date="2017-09" db="EMBL/GenBank/DDBJ databases">
        <title>Depth-based differentiation of microbial function through sediment-hosted aquifers and enrichment of novel symbionts in the deep terrestrial subsurface.</title>
        <authorList>
            <person name="Probst A.J."/>
            <person name="Ladd B."/>
            <person name="Jarett J.K."/>
            <person name="Geller-Mcgrath D.E."/>
            <person name="Sieber C.M."/>
            <person name="Emerson J.B."/>
            <person name="Anantharaman K."/>
            <person name="Thomas B.C."/>
            <person name="Malmstrom R."/>
            <person name="Stieglmeier M."/>
            <person name="Klingl A."/>
            <person name="Woyke T."/>
            <person name="Ryan C.M."/>
            <person name="Banfield J.F."/>
        </authorList>
    </citation>
    <scope>NUCLEOTIDE SEQUENCE [LARGE SCALE GENOMIC DNA]</scope>
    <source>
        <strain evidence="13">CG_4_10_14_3_um_filter_34_13</strain>
        <strain evidence="14">CG_4_9_14_3_um_filter_33_16</strain>
    </source>
</reference>
<evidence type="ECO:0000256" key="4">
    <source>
        <dbReference type="ARBA" id="ARBA00023239"/>
    </source>
</evidence>
<evidence type="ECO:0000256" key="5">
    <source>
        <dbReference type="ARBA" id="ARBA00047992"/>
    </source>
</evidence>
<dbReference type="GO" id="GO:0006543">
    <property type="term" value="P:L-glutamine catabolic process"/>
    <property type="evidence" value="ECO:0007669"/>
    <property type="project" value="UniProtKB-UniRule"/>
</dbReference>
<dbReference type="EC" id="4.3.3.6" evidence="9"/>
<dbReference type="GO" id="GO:1903600">
    <property type="term" value="C:glutaminase complex"/>
    <property type="evidence" value="ECO:0007669"/>
    <property type="project" value="TreeGrafter"/>
</dbReference>
<name>A0A2M7PNX6_9BACT</name>
<dbReference type="FunFam" id="3.40.50.880:FF:000010">
    <property type="entry name" value="uncharacterized protein LOC100176842 isoform X2"/>
    <property type="match status" value="1"/>
</dbReference>
<dbReference type="HAMAP" id="MF_01615">
    <property type="entry name" value="PdxT"/>
    <property type="match status" value="1"/>
</dbReference>
<evidence type="ECO:0000313" key="13">
    <source>
        <dbReference type="EMBL" id="PIY32320.1"/>
    </source>
</evidence>
<feature type="active site" description="Nucleophile" evidence="9 10">
    <location>
        <position position="80"/>
    </location>
</feature>
<dbReference type="EMBL" id="PFIP01000170">
    <property type="protein sequence ID" value="PIX33291.1"/>
    <property type="molecule type" value="Genomic_DNA"/>
</dbReference>
<gene>
    <name evidence="9" type="primary">pdxT</name>
    <name evidence="14" type="ORF">CO097_07130</name>
    <name evidence="13" type="ORF">COZ07_06180</name>
    <name evidence="12" type="ORF">COZ58_08225</name>
</gene>
<dbReference type="PROSITE" id="PS51273">
    <property type="entry name" value="GATASE_TYPE_1"/>
    <property type="match status" value="1"/>
</dbReference>
<dbReference type="CDD" id="cd01749">
    <property type="entry name" value="GATase1_PB"/>
    <property type="match status" value="1"/>
</dbReference>
<dbReference type="GO" id="GO:0036381">
    <property type="term" value="F:pyridoxal 5'-phosphate synthase (glutamine hydrolysing) activity"/>
    <property type="evidence" value="ECO:0007669"/>
    <property type="project" value="UniProtKB-UniRule"/>
</dbReference>
<dbReference type="AlphaFoldDB" id="A0A2M7PNX6"/>
<comment type="subunit">
    <text evidence="8 9">In the presence of PdxS, forms a dodecamer of heterodimers. Only shows activity in the heterodimer.</text>
</comment>
<dbReference type="Proteomes" id="UP000228560">
    <property type="component" value="Unassembled WGS sequence"/>
</dbReference>
<dbReference type="UniPathway" id="UPA00245"/>
<comment type="function">
    <text evidence="7 9">Catalyzes the hydrolysis of glutamine to glutamate and ammonia as part of the biosynthesis of pyridoxal 5'-phosphate. The resulting ammonia molecule is channeled to the active site of PdxS.</text>
</comment>
<dbReference type="PROSITE" id="PS51130">
    <property type="entry name" value="PDXT_SNO_2"/>
    <property type="match status" value="1"/>
</dbReference>
<sequence length="190" mass="21419">MNLKVGVLSLQGAVEEHLDMIRRCGFEAIKVKTIEDLEKVEKLIIPGGESTTIGKLARIYNLDEVIIKKGREGMPIYGTCAGMILLAKEIQDSRQIGFNLIDIVVERNAFGRQVDSFEVDLKIEGFAGEPFRAVFIRAPYIKKIGKEVKVLAKFNGKIIMAQQKNILVSSFHPELTDDLRVHQYFLDKNL</sequence>
<dbReference type="EMBL" id="PFKO01000233">
    <property type="protein sequence ID" value="PIY32320.1"/>
    <property type="molecule type" value="Genomic_DNA"/>
</dbReference>
<comment type="similarity">
    <text evidence="9">Belongs to the glutaminase PdxT/SNO family.</text>
</comment>
<dbReference type="EMBL" id="PFTV01000180">
    <property type="protein sequence ID" value="PJB55788.1"/>
    <property type="molecule type" value="Genomic_DNA"/>
</dbReference>
<dbReference type="Gene3D" id="3.40.50.880">
    <property type="match status" value="1"/>
</dbReference>
<dbReference type="InterPro" id="IPR029062">
    <property type="entry name" value="Class_I_gatase-like"/>
</dbReference>
<feature type="active site" description="Charge relay system" evidence="9 10">
    <location>
        <position position="174"/>
    </location>
</feature>
<evidence type="ECO:0000256" key="11">
    <source>
        <dbReference type="PIRSR" id="PIRSR005639-2"/>
    </source>
</evidence>
<evidence type="ECO:0000313" key="14">
    <source>
        <dbReference type="EMBL" id="PJB55788.1"/>
    </source>
</evidence>
<organism evidence="13 16">
    <name type="scientific">Candidatus Infernicultor aquiphilus</name>
    <dbReference type="NCBI Taxonomy" id="1805029"/>
    <lineage>
        <taxon>Bacteria</taxon>
        <taxon>Pseudomonadati</taxon>
        <taxon>Atribacterota</taxon>
        <taxon>Candidatus Phoenicimicrobiia</taxon>
        <taxon>Candidatus Pheonicimicrobiales</taxon>
        <taxon>Candidatus Phoenicimicrobiaceae</taxon>
        <taxon>Candidatus Infernicultor</taxon>
    </lineage>
</organism>
<evidence type="ECO:0000313" key="15">
    <source>
        <dbReference type="Proteomes" id="UP000228560"/>
    </source>
</evidence>
<dbReference type="SUPFAM" id="SSF52317">
    <property type="entry name" value="Class I glutamine amidotransferase-like"/>
    <property type="match status" value="1"/>
</dbReference>
<dbReference type="InterPro" id="IPR002161">
    <property type="entry name" value="PdxT/SNO"/>
</dbReference>
<dbReference type="GO" id="GO:0042823">
    <property type="term" value="P:pyridoxal phosphate biosynthetic process"/>
    <property type="evidence" value="ECO:0007669"/>
    <property type="project" value="UniProtKB-UniRule"/>
</dbReference>
<evidence type="ECO:0000256" key="3">
    <source>
        <dbReference type="ARBA" id="ARBA00022962"/>
    </source>
</evidence>
<dbReference type="PIRSF" id="PIRSF005639">
    <property type="entry name" value="Glut_amidoT_SNO"/>
    <property type="match status" value="1"/>
</dbReference>
<dbReference type="EC" id="3.5.1.2" evidence="9"/>
<keyword evidence="3 9" id="KW-0315">Glutamine amidotransferase</keyword>
<dbReference type="PANTHER" id="PTHR31559">
    <property type="entry name" value="PYRIDOXAL 5'-PHOSPHATE SYNTHASE SUBUNIT SNO"/>
    <property type="match status" value="1"/>
</dbReference>
<comment type="pathway">
    <text evidence="9">Cofactor biosynthesis; pyridoxal 5'-phosphate biosynthesis.</text>
</comment>
<feature type="binding site" evidence="9 11">
    <location>
        <begin position="48"/>
        <end position="50"/>
    </location>
    <ligand>
        <name>L-glutamine</name>
        <dbReference type="ChEBI" id="CHEBI:58359"/>
    </ligand>
</feature>
<protein>
    <recommendedName>
        <fullName evidence="9">Pyridoxal 5'-phosphate synthase subunit PdxT</fullName>
        <ecNumber evidence="9">4.3.3.6</ecNumber>
    </recommendedName>
    <alternativeName>
        <fullName evidence="9">Pdx2</fullName>
    </alternativeName>
    <alternativeName>
        <fullName evidence="9">Pyridoxal 5'-phosphate synthase glutaminase subunit</fullName>
        <ecNumber evidence="9">3.5.1.2</ecNumber>
    </alternativeName>
</protein>